<keyword evidence="3" id="KW-1185">Reference proteome</keyword>
<dbReference type="SUPFAM" id="SSF51735">
    <property type="entry name" value="NAD(P)-binding Rossmann-fold domains"/>
    <property type="match status" value="1"/>
</dbReference>
<dbReference type="PANTHER" id="PTHR43162:SF1">
    <property type="entry name" value="PRESTALK A DIFFERENTIATION PROTEIN A"/>
    <property type="match status" value="1"/>
</dbReference>
<gene>
    <name evidence="2" type="ORF">CMC5_081200</name>
</gene>
<protein>
    <submittedName>
        <fullName evidence="2">Oxidoreductase</fullName>
        <ecNumber evidence="2">1.-.-.-</ecNumber>
    </submittedName>
</protein>
<dbReference type="Gene3D" id="3.90.25.10">
    <property type="entry name" value="UDP-galactose 4-epimerase, domain 1"/>
    <property type="match status" value="1"/>
</dbReference>
<dbReference type="InterPro" id="IPR036291">
    <property type="entry name" value="NAD(P)-bd_dom_sf"/>
</dbReference>
<dbReference type="InterPro" id="IPR051604">
    <property type="entry name" value="Ergot_Alk_Oxidoreductase"/>
</dbReference>
<dbReference type="AlphaFoldDB" id="A0A0K1ETC3"/>
<dbReference type="InterPro" id="IPR008030">
    <property type="entry name" value="NmrA-like"/>
</dbReference>
<dbReference type="Proteomes" id="UP000067626">
    <property type="component" value="Chromosome"/>
</dbReference>
<dbReference type="CDD" id="cd05269">
    <property type="entry name" value="TMR_SDR_a"/>
    <property type="match status" value="1"/>
</dbReference>
<evidence type="ECO:0000313" key="2">
    <source>
        <dbReference type="EMBL" id="AKT43883.1"/>
    </source>
</evidence>
<organism evidence="2 3">
    <name type="scientific">Chondromyces crocatus</name>
    <dbReference type="NCBI Taxonomy" id="52"/>
    <lineage>
        <taxon>Bacteria</taxon>
        <taxon>Pseudomonadati</taxon>
        <taxon>Myxococcota</taxon>
        <taxon>Polyangia</taxon>
        <taxon>Polyangiales</taxon>
        <taxon>Polyangiaceae</taxon>
        <taxon>Chondromyces</taxon>
    </lineage>
</organism>
<sequence length="305" mass="33405">MTSSSGSLPQRDRGREDIRVLVTGASGNTGRQIARRLVDLGLRVRTATRSHEAPGAAPEHVRFEWTDPSSHDEALRGADRIYLVAPAYVDDPSTIMLPFLARALDLGVQRFVLLSASVIPEGAPGLGLVHRFMRERAPEWTVLQPSWFMQNFLTEKHHHGAGLLREGRIATATGDGRVGFVDTVDIAEVAVRALCDAQSHDTVHVITGPEALSYGEIASILSRVTGRPMRHEAIDIADSCRRMVASGMPERYAQFLAHLEDLIRQGAEDRVTSTVLNVTGRPPKTFEEVARTHLRAETANSTTPP</sequence>
<dbReference type="Pfam" id="PF05368">
    <property type="entry name" value="NmrA"/>
    <property type="match status" value="1"/>
</dbReference>
<dbReference type="GO" id="GO:0016491">
    <property type="term" value="F:oxidoreductase activity"/>
    <property type="evidence" value="ECO:0007669"/>
    <property type="project" value="UniProtKB-KW"/>
</dbReference>
<dbReference type="EC" id="1.-.-.-" evidence="2"/>
<accession>A0A0K1ETC3</accession>
<dbReference type="STRING" id="52.CMC5_081200"/>
<dbReference type="PANTHER" id="PTHR43162">
    <property type="match status" value="1"/>
</dbReference>
<reference evidence="2 3" key="1">
    <citation type="submission" date="2015-07" db="EMBL/GenBank/DDBJ databases">
        <title>Genome analysis of myxobacterium Chondromyces crocatus Cm c5 reveals a high potential for natural compound synthesis and the genetic basis for the loss of fruiting body formation.</title>
        <authorList>
            <person name="Zaburannyi N."/>
            <person name="Bunk B."/>
            <person name="Maier J."/>
            <person name="Overmann J."/>
            <person name="Mueller R."/>
        </authorList>
    </citation>
    <scope>NUCLEOTIDE SEQUENCE [LARGE SCALE GENOMIC DNA]</scope>
    <source>
        <strain evidence="2 3">Cm c5</strain>
    </source>
</reference>
<dbReference type="OrthoDB" id="109735at2"/>
<keyword evidence="2" id="KW-0560">Oxidoreductase</keyword>
<dbReference type="PATRIC" id="fig|52.7.peg.8927"/>
<evidence type="ECO:0000313" key="3">
    <source>
        <dbReference type="Proteomes" id="UP000067626"/>
    </source>
</evidence>
<evidence type="ECO:0000259" key="1">
    <source>
        <dbReference type="Pfam" id="PF05368"/>
    </source>
</evidence>
<dbReference type="EMBL" id="CP012159">
    <property type="protein sequence ID" value="AKT43883.1"/>
    <property type="molecule type" value="Genomic_DNA"/>
</dbReference>
<dbReference type="KEGG" id="ccro:CMC5_081200"/>
<feature type="domain" description="NmrA-like" evidence="1">
    <location>
        <begin position="19"/>
        <end position="266"/>
    </location>
</feature>
<proteinExistence type="predicted"/>
<dbReference type="Gene3D" id="3.40.50.720">
    <property type="entry name" value="NAD(P)-binding Rossmann-like Domain"/>
    <property type="match status" value="1"/>
</dbReference>
<name>A0A0K1ETC3_CHOCO</name>